<evidence type="ECO:0000259" key="2">
    <source>
        <dbReference type="Pfam" id="PF25148"/>
    </source>
</evidence>
<organism evidence="3 4">
    <name type="scientific">Nonomuraea coxensis DSM 45129</name>
    <dbReference type="NCBI Taxonomy" id="1122611"/>
    <lineage>
        <taxon>Bacteria</taxon>
        <taxon>Bacillati</taxon>
        <taxon>Actinomycetota</taxon>
        <taxon>Actinomycetes</taxon>
        <taxon>Streptosporangiales</taxon>
        <taxon>Streptosporangiaceae</taxon>
        <taxon>Nonomuraea</taxon>
    </lineage>
</organism>
<feature type="region of interest" description="Disordered" evidence="1">
    <location>
        <begin position="514"/>
        <end position="543"/>
    </location>
</feature>
<evidence type="ECO:0000256" key="1">
    <source>
        <dbReference type="SAM" id="MobiDB-lite"/>
    </source>
</evidence>
<name>A0ABX8TZZ6_9ACTN</name>
<accession>A0ABX8TZZ6</accession>
<gene>
    <name evidence="3" type="ORF">Nocox_17250</name>
</gene>
<sequence length="913" mass="96164">MTPTHSPPSPPGGLARVGGEGVWEAVGSGDAELVAERVLALDAEGRKAVAAALPGRLAVARRRAVTVAPGDETWIDPMRVAGAGAISGAAATVAWLNRRDFQDRRHEAPDATPVLVRVLSARPPAWQADFATRAALRLPGRRGGHRRSGDLGALVLAMLRHTGVTPPAHDPLVVEWAARPPTASQLGRDPLLGHLLPRLFEADGVGRALRDERGDRSASGAWLAALTTLAGDGGIGRDLLLDGCVHRFLRGGPVVGLRFFARLHERLEPTYDEVHARAHAYLRLLTAAPGSVADLALRHLRRLAGLGHQDVGEAVRALLSRPERRLVTAGLAWLDEYASDRDAGLDTFAPALANAFRCPSADVQGRAVRLAVTHARHFGPEGVAAVRAGARVLPQDLAETLAAAFGGAAHAGARREHDGFAPVPLPAPRPLPPLPPAPRTAADLADIPHRDSWPAMELWLAGVVRLHGEDPGGLATALAVRAARRTATGGPRDGIEACSETILACLADAPADRPGGGAAGAPADGLPRGLSGEPLDDGAVGAPGAGARLPAPYLLLLRRWAEVRDGLRAGTLPPFLLAEPTEPTGHIDPAELVTRLEDYERADVQVMPADLQQALLRLPRAVPPEVVARARALASTAGRAAARWMDGARPAPLTAVAWPGEQPGEQPGERQGERLDGLVARIRADATGLPLIDLLFADPEPRPDEEHAGGCLPWWPYVMPSDREVAAQHYLPWLRLAGTPGREDVGPGEALALAASGGPPGEGVALVLAHVVADRPRGGAPERRAAPVVELAARGELDGAGLGRQLGRLLRGGWRKPGPVLETLEAAAALGAHRQVWEVVTGLLETFLPGPEERPAARHAQVLGFALRAARWAEARGPVPCVAEAAARRASNNFVREARRLHTYLTRRGPHRA</sequence>
<keyword evidence="4" id="KW-1185">Reference proteome</keyword>
<reference evidence="3 4" key="1">
    <citation type="journal article" date="2021" name="ACS Chem. Biol.">
        <title>Genomic-Led Discovery of a Novel Glycopeptide Antibiotic by Nonomuraea coxensis DSM 45129.</title>
        <authorList>
            <person name="Yushchuk O."/>
            <person name="Vior N.M."/>
            <person name="Andreo-Vidal A."/>
            <person name="Berini F."/>
            <person name="Ruckert C."/>
            <person name="Busche T."/>
            <person name="Binda E."/>
            <person name="Kalinowski J."/>
            <person name="Truman A.W."/>
            <person name="Marinelli F."/>
        </authorList>
    </citation>
    <scope>NUCLEOTIDE SEQUENCE [LARGE SCALE GENOMIC DNA]</scope>
    <source>
        <strain evidence="3 4">DSM 45129</strain>
    </source>
</reference>
<protein>
    <recommendedName>
        <fullName evidence="2">DUF7824 domain-containing protein</fullName>
    </recommendedName>
</protein>
<dbReference type="EMBL" id="CP068985">
    <property type="protein sequence ID" value="QYC41062.1"/>
    <property type="molecule type" value="Genomic_DNA"/>
</dbReference>
<feature type="compositionally biased region" description="Low complexity" evidence="1">
    <location>
        <begin position="520"/>
        <end position="530"/>
    </location>
</feature>
<feature type="domain" description="DUF7824" evidence="2">
    <location>
        <begin position="556"/>
        <end position="631"/>
    </location>
</feature>
<proteinExistence type="predicted"/>
<evidence type="ECO:0000313" key="3">
    <source>
        <dbReference type="EMBL" id="QYC41062.1"/>
    </source>
</evidence>
<dbReference type="InterPro" id="IPR056726">
    <property type="entry name" value="DUF7824"/>
</dbReference>
<evidence type="ECO:0000313" key="4">
    <source>
        <dbReference type="Proteomes" id="UP000824681"/>
    </source>
</evidence>
<dbReference type="Proteomes" id="UP000824681">
    <property type="component" value="Chromosome"/>
</dbReference>
<dbReference type="Pfam" id="PF25148">
    <property type="entry name" value="DUF7824"/>
    <property type="match status" value="1"/>
</dbReference>